<feature type="repeat" description="WD" evidence="6">
    <location>
        <begin position="127"/>
        <end position="169"/>
    </location>
</feature>
<dbReference type="Gene3D" id="2.130.10.10">
    <property type="entry name" value="YVTN repeat-like/Quinoprotein amine dehydrogenase"/>
    <property type="match status" value="2"/>
</dbReference>
<organism evidence="8 9">
    <name type="scientific">Hymenoscyphus albidus</name>
    <dbReference type="NCBI Taxonomy" id="595503"/>
    <lineage>
        <taxon>Eukaryota</taxon>
        <taxon>Fungi</taxon>
        <taxon>Dikarya</taxon>
        <taxon>Ascomycota</taxon>
        <taxon>Pezizomycotina</taxon>
        <taxon>Leotiomycetes</taxon>
        <taxon>Helotiales</taxon>
        <taxon>Helotiaceae</taxon>
        <taxon>Hymenoscyphus</taxon>
    </lineage>
</organism>
<sequence>MAAPVTKLPLLKLPAGPAPLTPEQVYWKSFKSAQNVPSTSSVTHISFPPPPSNPLLPVTNDHFAVTTGTRIQLFSIRTRKLVKTITRFSDIAHSGEIRRDGRVMVAGDDAGKIQVFDINSRAILKTWEEHKQSVWTTKFSPTELTTLMSASDDQTVRLWDLPSQNSTTTFVGHSDYVRSGSFMPGTMSNLIVTGSYDSTVRLWDSRTSSKAVMVFKHAAPVEEVLPIPSGTTVLAASDNQISVLDLVAGKPLQIIKNHQKTVTSMCLASNGTRLVSGGLDGHVKIFETSGWNVVAGKKYPSPVLSVNVISTGANREDKHLVVGMASGVLAIRTKLSGEQKVKAREREKEMQALIAGTVDEFDKKNKKRARGRGVEAKLRGLNFVGEGADVIIEGKAPKRKSERPWEAHLRQGKYQRALDDVLEENLPSVTVLTVLTALRHRSAMKSAFEGRDETTVQPILKWVSKYIKDPRYVNVCVDAALLLLDLYSEHITGSPELEKNFKSLHSRVRTEVERSQQACTTIGMLEMLMTTMP</sequence>
<dbReference type="OrthoDB" id="431715at2759"/>
<dbReference type="Pfam" id="PF09384">
    <property type="entry name" value="UTP15_C"/>
    <property type="match status" value="1"/>
</dbReference>
<keyword evidence="9" id="KW-1185">Reference proteome</keyword>
<dbReference type="GO" id="GO:0045943">
    <property type="term" value="P:positive regulation of transcription by RNA polymerase I"/>
    <property type="evidence" value="ECO:0007669"/>
    <property type="project" value="TreeGrafter"/>
</dbReference>
<feature type="domain" description="U3 small nucleolar RNA-associated protein 15 C-terminal" evidence="7">
    <location>
        <begin position="383"/>
        <end position="528"/>
    </location>
</feature>
<dbReference type="InterPro" id="IPR019775">
    <property type="entry name" value="WD40_repeat_CS"/>
</dbReference>
<evidence type="ECO:0000256" key="6">
    <source>
        <dbReference type="PROSITE-ProRule" id="PRU00221"/>
    </source>
</evidence>
<dbReference type="GO" id="GO:0005730">
    <property type="term" value="C:nucleolus"/>
    <property type="evidence" value="ECO:0007669"/>
    <property type="project" value="UniProtKB-SubCell"/>
</dbReference>
<dbReference type="Pfam" id="PF00400">
    <property type="entry name" value="WD40"/>
    <property type="match status" value="3"/>
</dbReference>
<dbReference type="InterPro" id="IPR036322">
    <property type="entry name" value="WD40_repeat_dom_sf"/>
</dbReference>
<evidence type="ECO:0000313" key="9">
    <source>
        <dbReference type="Proteomes" id="UP000701801"/>
    </source>
</evidence>
<dbReference type="SUPFAM" id="SSF50978">
    <property type="entry name" value="WD40 repeat-like"/>
    <property type="match status" value="1"/>
</dbReference>
<protein>
    <recommendedName>
        <fullName evidence="7">U3 small nucleolar RNA-associated protein 15 C-terminal domain-containing protein</fullName>
    </recommendedName>
</protein>
<keyword evidence="2" id="KW-0698">rRNA processing</keyword>
<evidence type="ECO:0000313" key="8">
    <source>
        <dbReference type="EMBL" id="CAG8977427.1"/>
    </source>
</evidence>
<keyword evidence="5" id="KW-0539">Nucleus</keyword>
<comment type="caution">
    <text evidence="8">The sequence shown here is derived from an EMBL/GenBank/DDBJ whole genome shotgun (WGS) entry which is preliminary data.</text>
</comment>
<dbReference type="EMBL" id="CAJVRM010000218">
    <property type="protein sequence ID" value="CAG8977427.1"/>
    <property type="molecule type" value="Genomic_DNA"/>
</dbReference>
<keyword evidence="3 6" id="KW-0853">WD repeat</keyword>
<gene>
    <name evidence="8" type="ORF">HYALB_00007759</name>
</gene>
<evidence type="ECO:0000256" key="4">
    <source>
        <dbReference type="ARBA" id="ARBA00022737"/>
    </source>
</evidence>
<evidence type="ECO:0000256" key="5">
    <source>
        <dbReference type="ARBA" id="ARBA00023242"/>
    </source>
</evidence>
<comment type="subcellular location">
    <subcellularLocation>
        <location evidence="1">Nucleus</location>
        <location evidence="1">Nucleolus</location>
    </subcellularLocation>
</comment>
<dbReference type="PANTHER" id="PTHR19924">
    <property type="entry name" value="UTP15 U3 SMALL NUCLEOLAR RNA-ASSOCIATED PROTEIN 15 FAMILY MEMBER"/>
    <property type="match status" value="1"/>
</dbReference>
<keyword evidence="4" id="KW-0677">Repeat</keyword>
<dbReference type="GO" id="GO:0006364">
    <property type="term" value="P:rRNA processing"/>
    <property type="evidence" value="ECO:0007669"/>
    <property type="project" value="UniProtKB-KW"/>
</dbReference>
<feature type="repeat" description="WD" evidence="6">
    <location>
        <begin position="170"/>
        <end position="213"/>
    </location>
</feature>
<evidence type="ECO:0000256" key="2">
    <source>
        <dbReference type="ARBA" id="ARBA00022552"/>
    </source>
</evidence>
<dbReference type="PANTHER" id="PTHR19924:SF26">
    <property type="entry name" value="U3 SMALL NUCLEOLAR RNA-ASSOCIATED PROTEIN 15 HOMOLOG"/>
    <property type="match status" value="1"/>
</dbReference>
<dbReference type="Proteomes" id="UP000701801">
    <property type="component" value="Unassembled WGS sequence"/>
</dbReference>
<accession>A0A9N9LQB6</accession>
<reference evidence="8" key="1">
    <citation type="submission" date="2021-07" db="EMBL/GenBank/DDBJ databases">
        <authorList>
            <person name="Durling M."/>
        </authorList>
    </citation>
    <scope>NUCLEOTIDE SEQUENCE</scope>
</reference>
<evidence type="ECO:0000259" key="7">
    <source>
        <dbReference type="Pfam" id="PF09384"/>
    </source>
</evidence>
<dbReference type="SMART" id="SM00320">
    <property type="entry name" value="WD40"/>
    <property type="match status" value="5"/>
</dbReference>
<dbReference type="AlphaFoldDB" id="A0A9N9LQB6"/>
<dbReference type="CDD" id="cd00200">
    <property type="entry name" value="WD40"/>
    <property type="match status" value="1"/>
</dbReference>
<dbReference type="PROSITE" id="PS00678">
    <property type="entry name" value="WD_REPEATS_1"/>
    <property type="match status" value="2"/>
</dbReference>
<feature type="repeat" description="WD" evidence="6">
    <location>
        <begin position="255"/>
        <end position="287"/>
    </location>
</feature>
<evidence type="ECO:0000256" key="3">
    <source>
        <dbReference type="ARBA" id="ARBA00022574"/>
    </source>
</evidence>
<name>A0A9N9LQB6_9HELO</name>
<dbReference type="PROSITE" id="PS50082">
    <property type="entry name" value="WD_REPEATS_2"/>
    <property type="match status" value="3"/>
</dbReference>
<evidence type="ECO:0000256" key="1">
    <source>
        <dbReference type="ARBA" id="ARBA00004604"/>
    </source>
</evidence>
<dbReference type="InterPro" id="IPR001680">
    <property type="entry name" value="WD40_rpt"/>
</dbReference>
<dbReference type="InterPro" id="IPR015943">
    <property type="entry name" value="WD40/YVTN_repeat-like_dom_sf"/>
</dbReference>
<proteinExistence type="predicted"/>
<dbReference type="InterPro" id="IPR020472">
    <property type="entry name" value="WD40_PAC1"/>
</dbReference>
<dbReference type="InterPro" id="IPR018983">
    <property type="entry name" value="U3_snoRNA-assocProt_15_C"/>
</dbReference>
<dbReference type="PROSITE" id="PS50294">
    <property type="entry name" value="WD_REPEATS_REGION"/>
    <property type="match status" value="3"/>
</dbReference>
<dbReference type="PRINTS" id="PR00320">
    <property type="entry name" value="GPROTEINBRPT"/>
</dbReference>